<comment type="caution">
    <text evidence="1">The sequence shown here is derived from an EMBL/GenBank/DDBJ whole genome shotgun (WGS) entry which is preliminary data.</text>
</comment>
<protein>
    <submittedName>
        <fullName evidence="1">Uncharacterized protein</fullName>
    </submittedName>
</protein>
<organism evidence="1 3">
    <name type="scientific">Polarella glacialis</name>
    <name type="common">Dinoflagellate</name>
    <dbReference type="NCBI Taxonomy" id="89957"/>
    <lineage>
        <taxon>Eukaryota</taxon>
        <taxon>Sar</taxon>
        <taxon>Alveolata</taxon>
        <taxon>Dinophyceae</taxon>
        <taxon>Suessiales</taxon>
        <taxon>Suessiaceae</taxon>
        <taxon>Polarella</taxon>
    </lineage>
</organism>
<reference evidence="1" key="1">
    <citation type="submission" date="2021-02" db="EMBL/GenBank/DDBJ databases">
        <authorList>
            <person name="Dougan E. K."/>
            <person name="Rhodes N."/>
            <person name="Thang M."/>
            <person name="Chan C."/>
        </authorList>
    </citation>
    <scope>NUCLEOTIDE SEQUENCE</scope>
</reference>
<dbReference type="Proteomes" id="UP000626109">
    <property type="component" value="Unassembled WGS sequence"/>
</dbReference>
<keyword evidence="3" id="KW-1185">Reference proteome</keyword>
<gene>
    <name evidence="1" type="ORF">PGLA1383_LOCUS28787</name>
    <name evidence="2" type="ORF">PGLA2088_LOCUS28652</name>
</gene>
<accession>A0A813FCJ4</accession>
<name>A0A813FCJ4_POLGL</name>
<dbReference type="EMBL" id="CAJNNV010024869">
    <property type="protein sequence ID" value="CAE8610977.1"/>
    <property type="molecule type" value="Genomic_DNA"/>
</dbReference>
<dbReference type="Proteomes" id="UP000654075">
    <property type="component" value="Unassembled WGS sequence"/>
</dbReference>
<dbReference type="AlphaFoldDB" id="A0A813FCJ4"/>
<evidence type="ECO:0000313" key="1">
    <source>
        <dbReference type="EMBL" id="CAE8610977.1"/>
    </source>
</evidence>
<evidence type="ECO:0000313" key="2">
    <source>
        <dbReference type="EMBL" id="CAE8694029.1"/>
    </source>
</evidence>
<proteinExistence type="predicted"/>
<evidence type="ECO:0000313" key="3">
    <source>
        <dbReference type="Proteomes" id="UP000654075"/>
    </source>
</evidence>
<dbReference type="EMBL" id="CAJNNW010027967">
    <property type="protein sequence ID" value="CAE8694029.1"/>
    <property type="molecule type" value="Genomic_DNA"/>
</dbReference>
<sequence>MKISRVQLFRADGQAPVADEEKVHHELRTGSDMVLDYCSTGDPLHIVVLAETRITFTRRVKCKLDHADEYNTYQRKTWGDQWVDIAVEVKDLGRGRNEQLRIFIGSVGLARYGKLDNPHLRQLETLNNKCAGDLEMKATLQTTAPSVGGEKLCTLKI</sequence>